<dbReference type="InterPro" id="IPR049900">
    <property type="entry name" value="PKS_mFAS_DH"/>
</dbReference>
<dbReference type="GO" id="GO:0044550">
    <property type="term" value="P:secondary metabolite biosynthetic process"/>
    <property type="evidence" value="ECO:0007669"/>
    <property type="project" value="TreeGrafter"/>
</dbReference>
<dbReference type="FunFam" id="3.40.50.720:FF:000209">
    <property type="entry name" value="Polyketide synthase Pks12"/>
    <property type="match status" value="1"/>
</dbReference>
<dbReference type="GO" id="GO:0004312">
    <property type="term" value="F:fatty acid synthase activity"/>
    <property type="evidence" value="ECO:0007669"/>
    <property type="project" value="TreeGrafter"/>
</dbReference>
<dbReference type="PROSITE" id="PS52004">
    <property type="entry name" value="KS3_2"/>
    <property type="match status" value="1"/>
</dbReference>
<dbReference type="SMART" id="SM00823">
    <property type="entry name" value="PKS_PP"/>
    <property type="match status" value="1"/>
</dbReference>
<dbReference type="InterPro" id="IPR013154">
    <property type="entry name" value="ADH-like_N"/>
</dbReference>
<dbReference type="InterPro" id="IPR032821">
    <property type="entry name" value="PKS_assoc"/>
</dbReference>
<gene>
    <name evidence="12" type="ORF">BDV23DRAFT_177763</name>
</gene>
<dbReference type="InterPro" id="IPR009081">
    <property type="entry name" value="PP-bd_ACP"/>
</dbReference>
<evidence type="ECO:0000256" key="6">
    <source>
        <dbReference type="ARBA" id="ARBA00023268"/>
    </source>
</evidence>
<dbReference type="InterPro" id="IPR020841">
    <property type="entry name" value="PKS_Beta-ketoAc_synthase_dom"/>
</dbReference>
<dbReference type="Gene3D" id="3.40.50.720">
    <property type="entry name" value="NAD(P)-binding Rossmann-like Domain"/>
    <property type="match status" value="2"/>
</dbReference>
<dbReference type="GO" id="GO:0031177">
    <property type="term" value="F:phosphopantetheine binding"/>
    <property type="evidence" value="ECO:0007669"/>
    <property type="project" value="InterPro"/>
</dbReference>
<dbReference type="SUPFAM" id="SSF50129">
    <property type="entry name" value="GroES-like"/>
    <property type="match status" value="1"/>
</dbReference>
<dbReference type="CDD" id="cd02440">
    <property type="entry name" value="AdoMet_MTases"/>
    <property type="match status" value="1"/>
</dbReference>
<dbReference type="PROSITE" id="PS00606">
    <property type="entry name" value="KS3_1"/>
    <property type="match status" value="1"/>
</dbReference>
<dbReference type="Pfam" id="PF00109">
    <property type="entry name" value="ketoacyl-synt"/>
    <property type="match status" value="1"/>
</dbReference>
<dbReference type="PANTHER" id="PTHR43775">
    <property type="entry name" value="FATTY ACID SYNTHASE"/>
    <property type="match status" value="1"/>
</dbReference>
<evidence type="ECO:0000259" key="10">
    <source>
        <dbReference type="PROSITE" id="PS52004"/>
    </source>
</evidence>
<dbReference type="SMART" id="SM00825">
    <property type="entry name" value="PKS_KS"/>
    <property type="match status" value="1"/>
</dbReference>
<dbReference type="SMART" id="SM00827">
    <property type="entry name" value="PKS_AT"/>
    <property type="match status" value="1"/>
</dbReference>
<dbReference type="Pfam" id="PF21089">
    <property type="entry name" value="PKS_DH_N"/>
    <property type="match status" value="1"/>
</dbReference>
<dbReference type="SUPFAM" id="SSF53335">
    <property type="entry name" value="S-adenosyl-L-methionine-dependent methyltransferases"/>
    <property type="match status" value="1"/>
</dbReference>
<evidence type="ECO:0000256" key="5">
    <source>
        <dbReference type="ARBA" id="ARBA00023002"/>
    </source>
</evidence>
<dbReference type="Pfam" id="PF08240">
    <property type="entry name" value="ADH_N"/>
    <property type="match status" value="1"/>
</dbReference>
<keyword evidence="7" id="KW-0012">Acyltransferase</keyword>
<dbReference type="InterPro" id="IPR014031">
    <property type="entry name" value="Ketoacyl_synth_C"/>
</dbReference>
<dbReference type="InterPro" id="IPR016039">
    <property type="entry name" value="Thiolase-like"/>
</dbReference>
<feature type="region of interest" description="N-terminal hotdog fold" evidence="8">
    <location>
        <begin position="945"/>
        <end position="1079"/>
    </location>
</feature>
<organism evidence="12">
    <name type="scientific">Petromyces alliaceus</name>
    <name type="common">Aspergillus alliaceus</name>
    <dbReference type="NCBI Taxonomy" id="209559"/>
    <lineage>
        <taxon>Eukaryota</taxon>
        <taxon>Fungi</taxon>
        <taxon>Dikarya</taxon>
        <taxon>Ascomycota</taxon>
        <taxon>Pezizomycotina</taxon>
        <taxon>Eurotiomycetes</taxon>
        <taxon>Eurotiomycetidae</taxon>
        <taxon>Eurotiales</taxon>
        <taxon>Aspergillaceae</taxon>
        <taxon>Aspergillus</taxon>
        <taxon>Aspergillus subgen. Circumdati</taxon>
    </lineage>
</organism>
<dbReference type="InterPro" id="IPR036291">
    <property type="entry name" value="NAD(P)-bd_dom_sf"/>
</dbReference>
<keyword evidence="6" id="KW-0511">Multifunctional enzyme</keyword>
<keyword evidence="5" id="KW-0560">Oxidoreductase</keyword>
<evidence type="ECO:0000256" key="4">
    <source>
        <dbReference type="ARBA" id="ARBA00022857"/>
    </source>
</evidence>
<feature type="region of interest" description="C-terminal hotdog fold" evidence="8">
    <location>
        <begin position="1107"/>
        <end position="1262"/>
    </location>
</feature>
<dbReference type="InterPro" id="IPR042104">
    <property type="entry name" value="PKS_dehydratase_sf"/>
</dbReference>
<evidence type="ECO:0000313" key="12">
    <source>
        <dbReference type="EMBL" id="KAE8396215.1"/>
    </source>
</evidence>
<dbReference type="InterPro" id="IPR013217">
    <property type="entry name" value="Methyltransf_12"/>
</dbReference>
<dbReference type="EMBL" id="ML735215">
    <property type="protein sequence ID" value="KAE8396215.1"/>
    <property type="molecule type" value="Genomic_DNA"/>
</dbReference>
<dbReference type="Proteomes" id="UP000326877">
    <property type="component" value="Unassembled WGS sequence"/>
</dbReference>
<dbReference type="CDD" id="cd05195">
    <property type="entry name" value="enoyl_red"/>
    <property type="match status" value="1"/>
</dbReference>
<dbReference type="InterPro" id="IPR006162">
    <property type="entry name" value="Ppantetheine_attach_site"/>
</dbReference>
<dbReference type="Gene3D" id="3.40.366.10">
    <property type="entry name" value="Malonyl-Coenzyme A Acyl Carrier Protein, domain 2"/>
    <property type="match status" value="1"/>
</dbReference>
<dbReference type="InterPro" id="IPR057326">
    <property type="entry name" value="KR_dom"/>
</dbReference>
<dbReference type="Pfam" id="PF14765">
    <property type="entry name" value="PS-DH"/>
    <property type="match status" value="1"/>
</dbReference>
<keyword evidence="1" id="KW-0596">Phosphopantetheine</keyword>
<dbReference type="InterPro" id="IPR036736">
    <property type="entry name" value="ACP-like_sf"/>
</dbReference>
<dbReference type="SUPFAM" id="SSF55048">
    <property type="entry name" value="Probable ACP-binding domain of malonyl-CoA ACP transacylase"/>
    <property type="match status" value="1"/>
</dbReference>
<dbReference type="Gene3D" id="3.40.50.150">
    <property type="entry name" value="Vaccinia Virus protein VP39"/>
    <property type="match status" value="1"/>
</dbReference>
<dbReference type="InterPro" id="IPR016035">
    <property type="entry name" value="Acyl_Trfase/lysoPLipase"/>
</dbReference>
<evidence type="ECO:0000256" key="1">
    <source>
        <dbReference type="ARBA" id="ARBA00022450"/>
    </source>
</evidence>
<dbReference type="InterPro" id="IPR014030">
    <property type="entry name" value="Ketoacyl_synth_N"/>
</dbReference>
<feature type="active site" description="Proton acceptor; for dehydratase activity" evidence="8">
    <location>
        <position position="977"/>
    </location>
</feature>
<proteinExistence type="predicted"/>
<dbReference type="Pfam" id="PF08242">
    <property type="entry name" value="Methyltransf_12"/>
    <property type="match status" value="1"/>
</dbReference>
<keyword evidence="4" id="KW-0521">NADP</keyword>
<dbReference type="InterPro" id="IPR020806">
    <property type="entry name" value="PKS_PP-bd"/>
</dbReference>
<dbReference type="Gene3D" id="3.90.180.10">
    <property type="entry name" value="Medium-chain alcohol dehydrogenases, catalytic domain"/>
    <property type="match status" value="1"/>
</dbReference>
<protein>
    <submittedName>
        <fullName evidence="12">Reducing type I polyketide synthase</fullName>
    </submittedName>
</protein>
<dbReference type="SUPFAM" id="SSF53901">
    <property type="entry name" value="Thiolase-like"/>
    <property type="match status" value="1"/>
</dbReference>
<dbReference type="SMART" id="SM00829">
    <property type="entry name" value="PKS_ER"/>
    <property type="match status" value="1"/>
</dbReference>
<dbReference type="InterPro" id="IPR016036">
    <property type="entry name" value="Malonyl_transacylase_ACP-bd"/>
</dbReference>
<dbReference type="InterPro" id="IPR001227">
    <property type="entry name" value="Ac_transferase_dom_sf"/>
</dbReference>
<dbReference type="CDD" id="cd00833">
    <property type="entry name" value="PKS"/>
    <property type="match status" value="1"/>
</dbReference>
<dbReference type="Gene3D" id="3.40.47.10">
    <property type="match status" value="2"/>
</dbReference>
<dbReference type="SMART" id="SM00826">
    <property type="entry name" value="PKS_DH"/>
    <property type="match status" value="1"/>
</dbReference>
<dbReference type="InterPro" id="IPR011032">
    <property type="entry name" value="GroES-like_sf"/>
</dbReference>
<evidence type="ECO:0000259" key="9">
    <source>
        <dbReference type="PROSITE" id="PS50075"/>
    </source>
</evidence>
<dbReference type="SUPFAM" id="SSF52151">
    <property type="entry name" value="FabD/lysophospholipase-like"/>
    <property type="match status" value="1"/>
</dbReference>
<dbReference type="PROSITE" id="PS50075">
    <property type="entry name" value="CARRIER"/>
    <property type="match status" value="1"/>
</dbReference>
<evidence type="ECO:0000256" key="7">
    <source>
        <dbReference type="ARBA" id="ARBA00023315"/>
    </source>
</evidence>
<evidence type="ECO:0000256" key="8">
    <source>
        <dbReference type="PROSITE-ProRule" id="PRU01363"/>
    </source>
</evidence>
<dbReference type="Pfam" id="PF08659">
    <property type="entry name" value="KR"/>
    <property type="match status" value="1"/>
</dbReference>
<dbReference type="GO" id="GO:1901336">
    <property type="term" value="P:lactone biosynthetic process"/>
    <property type="evidence" value="ECO:0007669"/>
    <property type="project" value="UniProtKB-ARBA"/>
</dbReference>
<dbReference type="SMART" id="SM00822">
    <property type="entry name" value="PKS_KR"/>
    <property type="match status" value="1"/>
</dbReference>
<feature type="domain" description="PKS/mFAS DH" evidence="11">
    <location>
        <begin position="945"/>
        <end position="1262"/>
    </location>
</feature>
<feature type="active site" description="Proton donor; for dehydratase activity" evidence="8">
    <location>
        <position position="1172"/>
    </location>
</feature>
<sequence>MAPVRLAMGLSMEEDILDPIAIVGLSLQFPGDATTLDDYWELMMQNRCVCQEFPPNRINGESMPVKRAHFLTEDVTAFDASFFSVSGTEAASMDPQQRLLLETTYRAFENAGITMSQVNGSNTSVYVGCFTDDYKTLYEKDVGDKAPYAATGIMPTLNANRLSWYFNLLGPSVNVDTACSSSLVALDLACQSIWSGTCDTSVVGGVNLLLAPDLFHTLSGMNMLSPEGRCRSFDTAIQDGDTIRAVIRSTASNQDGHTLGLTQPSQSSQEQLINYCYSKAGLEKSRTGYVEAHGTGTPVGDPIEARALGSAFREGRDPRNPLYVGSVKSNIGHLEGASGIAGVIKAIAMLERGIIPAIADLDTVNPQIDEEYLRIRFPRTATVWPKDGLRRISVNSFGFGGSNAHVILDDAYNFLAERGLEGIAYSSPAEPPPLQPPGLQAPLVARKLLLYRQWGNNNDNATPSNTPVILPISAANQAAVRRTALSYSEYFEKRETENLDPNELLKVLASTLVRRRSNLPWRAFAVLDSVEKLKDFKSHLSTPSVATTKPKIAFVFTGQGAQWIGMGRELMQYSVFRRSLQQAEAYLEYLGCEWRLLEELLEKSTSSRINEPQISQALCTAVQVALVELLSHFNVRPNAVIGHSSGEIAAAYCCGAISRESAWKIAYMRGVQVSNLYEGKATIHGAMMAVGLPPDHVSRLLEDNGHEYSSLKIACYNSPSNVTISGDERMIDSFKLELDKLGTFARKLKTNAAYHSSHMNVVSEAYNDSIGFISSGEARFQGPTMVSTVSGKGVTSHELREPSYWVNNMVSPVKFSQGFERLCAKRIVKKIDGSHRGMLKIDACVEIGPHAALQGPIMEILASKGTQMAYLSALQRNASATTTLLGTLGQLWCLGCGPDLARANQYSDCTASICDLPQYPFDHSQTYFHESRIGKAHRLQKQPKYHLLGERVTDWNPLEPRWRNFLSAWDLPWIQDHKINEVTLFPAAGMMAMAVEAISDITALPRGACGYELRDVTFYTALAVPDSGTGVEVQFTMHSQNQSGTSRGQGWSNFRLCAYINDRWEDICLGRVRIEYEMEASEVDEGLLTESYLRNTQQHYTSLTNSSEPVHMKDFYSLLQSCGINYGDCFRNLKKARFSGFESVGDVSNFPWSVKGKGEAQGYTVVHPCALDAFFHLALVNYTQGGKVKKPTMIPSRIRRAWLSSSGIDWSTEEPLKTMSNIVSQDSRGTECELTALRCDFSKVIAQLEGVNMTVVDQISDEADTPAEELQFLSPVWLPDIDAMEPKEILDYCEAELQDNAEPTEFYRRLSSLHLNCLHQALQAIPGMGRSDSSSHMLQYFHWAKHCFQDKGNHEAGGAELYLEYDNVYSDEDVSWLESVNAQGKVHALVARHLQEIWLSELDPLELLFSNNSILDDFYAELSNSTNSFKLLGRYLQLYSHKYPNASYLEIGAGTGGSTGPVLNSLVHKRNRLTPCEMYKKYTFTDVSEAFFESAKEKFYEFSNMNFKRLDIEKSPLGQGFVSESYDVIIAANVLHATEDLSATLKNVSEMLRPGGKLILYEITNPELGRTAFVMGLLPGWWLSRESFRSQGPCIKTQDWHDLLQKNGFSGVDHEFRDYKSDECHELSVLITTKAQQEDVPEMLRVDIVPHPRPSNKSAFPISLYRGLVNQINVESRLVDIQKIQNIPIHPDSVAIIPDSPSQSYLNDMDSQALSQLQQLLRLYKNIVWVSCTVGDGSADPKYGMASGLVRSWHTEIEGARSVRIGLQGNETPSSKQIQYILTATRHMMRSSAETCEMEYEEQSGLLQICRLRSDEQCHEAFVDSLSDMVPCTLPWKDAPPLRLIAGTPGLLDSLHFVEDIAAVEPLADDEIEIEVRAMGVNFKDCLIALGRVPGDKLGNECAGIISKVGSACQSQFQPGDRVCMSTTEAFKTYVRSKVQCVCRIPSTISFVEAAAIPTQFVTAWTCLNDIARLAKGEAVLIHAGAGGTGQAGIQISLYLGAQVFATVGSKRKKEFLISQYGIPASHIFYSRDTSFAKGLKSITSGRGVDVVLNSLAGDSLMASWECLAPYGRFVEIGKKDILANSTLPMQPFSKSVTFSAFDGSIWMVERPLEAQRNIEIIMGLFEQGKLSTTKPLTVYDVANIGTAFSNLVEGKSIGKAVVEVSPSAPAPNAIIRKPTYSFQEKATYVIAGGFGGLGRTIARWMVDKGARHLIILSRSGLRNPTSVSLVETLRSMGATVMAPACDIGNEDELRNALAECSRALPPVRGCIQASMVLRDMLFDQMQLPDWKASTAPKVSGSWNLHTLLPNDLDFFILLSSVSGIIGHRGQSNYAAGNTYQDALAHYRVSRGQKAISINLGAMIDDGYLAENINKNIKDRLLGTGAMLPVTREIFLTLLETYCNPSLGVLGLGGCQVACGINTPQNIHAQGVDEPGWLQRPLFGALYGIRSQSNKSGSDGDGSGKEKLRDFRQEFIDCSTIPEASLIVTEALISKLSRNRSLVNSTDAEIDIHKPIASYGVDSLLAVDIRSWFRKVFQANVPTFEILGGTSFVSMGATVAGRSALKRKEEMTTY</sequence>
<dbReference type="PROSITE" id="PS52019">
    <property type="entry name" value="PKS_MFAS_DH"/>
    <property type="match status" value="1"/>
</dbReference>
<dbReference type="InterPro" id="IPR018201">
    <property type="entry name" value="Ketoacyl_synth_AS"/>
</dbReference>
<evidence type="ECO:0000259" key="11">
    <source>
        <dbReference type="PROSITE" id="PS52019"/>
    </source>
</evidence>
<dbReference type="InterPro" id="IPR049552">
    <property type="entry name" value="PKS_DH_N"/>
</dbReference>
<dbReference type="GO" id="GO:0006633">
    <property type="term" value="P:fatty acid biosynthetic process"/>
    <property type="evidence" value="ECO:0007669"/>
    <property type="project" value="InterPro"/>
</dbReference>
<dbReference type="PANTHER" id="PTHR43775:SF29">
    <property type="entry name" value="ASPERFURANONE POLYKETIDE SYNTHASE AFOG-RELATED"/>
    <property type="match status" value="1"/>
</dbReference>
<dbReference type="InterPro" id="IPR050091">
    <property type="entry name" value="PKS_NRPS_Biosynth_Enz"/>
</dbReference>
<dbReference type="GO" id="GO:0016491">
    <property type="term" value="F:oxidoreductase activity"/>
    <property type="evidence" value="ECO:0007669"/>
    <property type="project" value="UniProtKB-KW"/>
</dbReference>
<dbReference type="Pfam" id="PF02801">
    <property type="entry name" value="Ketoacyl-synt_C"/>
    <property type="match status" value="1"/>
</dbReference>
<dbReference type="SUPFAM" id="SSF47336">
    <property type="entry name" value="ACP-like"/>
    <property type="match status" value="1"/>
</dbReference>
<dbReference type="InterPro" id="IPR020843">
    <property type="entry name" value="ER"/>
</dbReference>
<keyword evidence="3" id="KW-0808">Transferase</keyword>
<dbReference type="InterPro" id="IPR029063">
    <property type="entry name" value="SAM-dependent_MTases_sf"/>
</dbReference>
<keyword evidence="2" id="KW-0597">Phosphoprotein</keyword>
<reference evidence="12" key="1">
    <citation type="submission" date="2019-04" db="EMBL/GenBank/DDBJ databases">
        <title>Friends and foes A comparative genomics studyof 23 Aspergillus species from section Flavi.</title>
        <authorList>
            <consortium name="DOE Joint Genome Institute"/>
            <person name="Kjaerbolling I."/>
            <person name="Vesth T."/>
            <person name="Frisvad J.C."/>
            <person name="Nybo J.L."/>
            <person name="Theobald S."/>
            <person name="Kildgaard S."/>
            <person name="Isbrandt T."/>
            <person name="Kuo A."/>
            <person name="Sato A."/>
            <person name="Lyhne E.K."/>
            <person name="Kogle M.E."/>
            <person name="Wiebenga A."/>
            <person name="Kun R.S."/>
            <person name="Lubbers R.J."/>
            <person name="Makela M.R."/>
            <person name="Barry K."/>
            <person name="Chovatia M."/>
            <person name="Clum A."/>
            <person name="Daum C."/>
            <person name="Haridas S."/>
            <person name="He G."/>
            <person name="LaButti K."/>
            <person name="Lipzen A."/>
            <person name="Mondo S."/>
            <person name="Riley R."/>
            <person name="Salamov A."/>
            <person name="Simmons B.A."/>
            <person name="Magnuson J.K."/>
            <person name="Henrissat B."/>
            <person name="Mortensen U.H."/>
            <person name="Larsen T.O."/>
            <person name="Devries R.P."/>
            <person name="Grigoriev I.V."/>
            <person name="Machida M."/>
            <person name="Baker S.E."/>
            <person name="Andersen M.R."/>
        </authorList>
    </citation>
    <scope>NUCLEOTIDE SEQUENCE [LARGE SCALE GENOMIC DNA]</scope>
    <source>
        <strain evidence="12">IBT 14317</strain>
    </source>
</reference>
<dbReference type="GO" id="GO:0004315">
    <property type="term" value="F:3-oxoacyl-[acyl-carrier-protein] synthase activity"/>
    <property type="evidence" value="ECO:0007669"/>
    <property type="project" value="InterPro"/>
</dbReference>
<dbReference type="Pfam" id="PF13602">
    <property type="entry name" value="ADH_zinc_N_2"/>
    <property type="match status" value="1"/>
</dbReference>
<dbReference type="Pfam" id="PF16197">
    <property type="entry name" value="KAsynt_C_assoc"/>
    <property type="match status" value="1"/>
</dbReference>
<dbReference type="SUPFAM" id="SSF51735">
    <property type="entry name" value="NAD(P)-binding Rossmann-fold domains"/>
    <property type="match status" value="2"/>
</dbReference>
<dbReference type="InterPro" id="IPR049551">
    <property type="entry name" value="PKS_DH_C"/>
</dbReference>
<dbReference type="Gene3D" id="3.10.129.110">
    <property type="entry name" value="Polyketide synthase dehydratase"/>
    <property type="match status" value="1"/>
</dbReference>
<dbReference type="InterPro" id="IPR013968">
    <property type="entry name" value="PKS_KR"/>
</dbReference>
<dbReference type="PROSITE" id="PS00012">
    <property type="entry name" value="PHOSPHOPANTETHEINE"/>
    <property type="match status" value="1"/>
</dbReference>
<evidence type="ECO:0000256" key="2">
    <source>
        <dbReference type="ARBA" id="ARBA00022553"/>
    </source>
</evidence>
<dbReference type="InterPro" id="IPR014043">
    <property type="entry name" value="Acyl_transferase_dom"/>
</dbReference>
<dbReference type="Pfam" id="PF00698">
    <property type="entry name" value="Acyl_transf_1"/>
    <property type="match status" value="1"/>
</dbReference>
<name>A0A5N7CQ27_PETAA</name>
<accession>A0A5N7CQ27</accession>
<evidence type="ECO:0000256" key="3">
    <source>
        <dbReference type="ARBA" id="ARBA00022679"/>
    </source>
</evidence>
<feature type="domain" description="Carrier" evidence="9">
    <location>
        <begin position="2487"/>
        <end position="2563"/>
    </location>
</feature>
<dbReference type="InterPro" id="IPR020807">
    <property type="entry name" value="PKS_DH"/>
</dbReference>
<dbReference type="OrthoDB" id="329835at2759"/>
<feature type="domain" description="Ketosynthase family 3 (KS3)" evidence="10">
    <location>
        <begin position="17"/>
        <end position="410"/>
    </location>
</feature>